<dbReference type="InterPro" id="IPR010921">
    <property type="entry name" value="Trp_repressor/repl_initiator"/>
</dbReference>
<dbReference type="EMBL" id="LAZR01034921">
    <property type="protein sequence ID" value="KKL28927.1"/>
    <property type="molecule type" value="Genomic_DNA"/>
</dbReference>
<sequence>MKSKRRNHSGSFKVKVALAAAKGDKTIAELASEFGVHPTQVTQWKKQLLEALPEIFSRRRQRDRQQQDELTAELYRQIGQLKVELDWLKKKSGLDA</sequence>
<organism evidence="2">
    <name type="scientific">marine sediment metagenome</name>
    <dbReference type="NCBI Taxonomy" id="412755"/>
    <lineage>
        <taxon>unclassified sequences</taxon>
        <taxon>metagenomes</taxon>
        <taxon>ecological metagenomes</taxon>
    </lineage>
</organism>
<dbReference type="InterPro" id="IPR055247">
    <property type="entry name" value="InsJ-like_HTH"/>
</dbReference>
<reference evidence="2" key="1">
    <citation type="journal article" date="2015" name="Nature">
        <title>Complex archaea that bridge the gap between prokaryotes and eukaryotes.</title>
        <authorList>
            <person name="Spang A."/>
            <person name="Saw J.H."/>
            <person name="Jorgensen S.L."/>
            <person name="Zaremba-Niedzwiedzka K."/>
            <person name="Martijn J."/>
            <person name="Lind A.E."/>
            <person name="van Eijk R."/>
            <person name="Schleper C."/>
            <person name="Guy L."/>
            <person name="Ettema T.J."/>
        </authorList>
    </citation>
    <scope>NUCLEOTIDE SEQUENCE</scope>
</reference>
<feature type="domain" description="Insertion element IS150 protein InsJ-like helix-turn-helix" evidence="1">
    <location>
        <begin position="12"/>
        <end position="50"/>
    </location>
</feature>
<dbReference type="AlphaFoldDB" id="A0A0F9CR76"/>
<protein>
    <recommendedName>
        <fullName evidence="1">Insertion element IS150 protein InsJ-like helix-turn-helix domain-containing protein</fullName>
    </recommendedName>
</protein>
<evidence type="ECO:0000259" key="1">
    <source>
        <dbReference type="Pfam" id="PF13518"/>
    </source>
</evidence>
<evidence type="ECO:0000313" key="2">
    <source>
        <dbReference type="EMBL" id="KKL28927.1"/>
    </source>
</evidence>
<comment type="caution">
    <text evidence="2">The sequence shown here is derived from an EMBL/GenBank/DDBJ whole genome shotgun (WGS) entry which is preliminary data.</text>
</comment>
<dbReference type="GO" id="GO:0005737">
    <property type="term" value="C:cytoplasm"/>
    <property type="evidence" value="ECO:0007669"/>
    <property type="project" value="UniProtKB-SubCell"/>
</dbReference>
<name>A0A0F9CR76_9ZZZZ</name>
<gene>
    <name evidence="2" type="ORF">LCGC14_2370250</name>
</gene>
<accession>A0A0F9CR76</accession>
<dbReference type="Pfam" id="PF13518">
    <property type="entry name" value="HTH_28"/>
    <property type="match status" value="1"/>
</dbReference>
<dbReference type="GO" id="GO:0043565">
    <property type="term" value="F:sequence-specific DNA binding"/>
    <property type="evidence" value="ECO:0007669"/>
    <property type="project" value="InterPro"/>
</dbReference>
<proteinExistence type="predicted"/>
<dbReference type="SUPFAM" id="SSF48295">
    <property type="entry name" value="TrpR-like"/>
    <property type="match status" value="1"/>
</dbReference>
<dbReference type="GO" id="GO:0015631">
    <property type="term" value="F:tubulin binding"/>
    <property type="evidence" value="ECO:0007669"/>
    <property type="project" value="InterPro"/>
</dbReference>